<name>A0A0G0PKA4_9BACT</name>
<comment type="caution">
    <text evidence="1">The sequence shown here is derived from an EMBL/GenBank/DDBJ whole genome shotgun (WGS) entry which is preliminary data.</text>
</comment>
<evidence type="ECO:0008006" key="3">
    <source>
        <dbReference type="Google" id="ProtNLM"/>
    </source>
</evidence>
<reference evidence="1 2" key="1">
    <citation type="journal article" date="2015" name="Nature">
        <title>rRNA introns, odd ribosomes, and small enigmatic genomes across a large radiation of phyla.</title>
        <authorList>
            <person name="Brown C.T."/>
            <person name="Hug L.A."/>
            <person name="Thomas B.C."/>
            <person name="Sharon I."/>
            <person name="Castelle C.J."/>
            <person name="Singh A."/>
            <person name="Wilkins M.J."/>
            <person name="Williams K.H."/>
            <person name="Banfield J.F."/>
        </authorList>
    </citation>
    <scope>NUCLEOTIDE SEQUENCE [LARGE SCALE GENOMIC DNA]</scope>
</reference>
<dbReference type="AlphaFoldDB" id="A0A0G0PKA4"/>
<evidence type="ECO:0000313" key="1">
    <source>
        <dbReference type="EMBL" id="KKQ89726.1"/>
    </source>
</evidence>
<evidence type="ECO:0000313" key="2">
    <source>
        <dbReference type="Proteomes" id="UP000034893"/>
    </source>
</evidence>
<gene>
    <name evidence="1" type="ORF">UT12_C0009G0035</name>
</gene>
<dbReference type="InterPro" id="IPR025234">
    <property type="entry name" value="YjzH-like"/>
</dbReference>
<proteinExistence type="predicted"/>
<accession>A0A0G0PKA4</accession>
<dbReference type="EMBL" id="LBVP01000009">
    <property type="protein sequence ID" value="KKQ89726.1"/>
    <property type="molecule type" value="Genomic_DNA"/>
</dbReference>
<sequence length="70" mass="7892">MKWEYISININAGGVYAKNLDEKKTVEKLNELGNDCWELVAIVPITSAGFFSNKTQTNAFAFLLKRPVIK</sequence>
<organism evidence="1 2">
    <name type="scientific">Candidatus Curtissbacteria bacterium GW2011_GWC2_38_9</name>
    <dbReference type="NCBI Taxonomy" id="1618414"/>
    <lineage>
        <taxon>Bacteria</taxon>
        <taxon>Candidatus Curtissiibacteriota</taxon>
    </lineage>
</organism>
<dbReference type="Pfam" id="PF13783">
    <property type="entry name" value="DUF4177"/>
    <property type="match status" value="1"/>
</dbReference>
<protein>
    <recommendedName>
        <fullName evidence="3">DUF4177 domain-containing protein</fullName>
    </recommendedName>
</protein>
<dbReference type="Proteomes" id="UP000034893">
    <property type="component" value="Unassembled WGS sequence"/>
</dbReference>